<sequence length="217" mass="24091">MTNPARRHRLFVAAQQSDSLSEAASLNHASTYDLLLFKLRQDMGQLHKVESHLGKAEVKRRMLPTYQPWVAGVLAKGHGGQDAVLMRMLIWHMDVGDIASGLDIAEYALRHDLVTPEDFSRTTACLVAELLTTAAQRDLTDKAPLDTAQLMRARELLTGRDMPDAVKARLHKFVGYALRQDGDNVLALANLNEALRLDENSGVKTDIKQLEKLIQAA</sequence>
<dbReference type="RefSeq" id="WP_064514967.1">
    <property type="nucleotide sequence ID" value="NZ_CP010029.1"/>
</dbReference>
<evidence type="ECO:0000313" key="2">
    <source>
        <dbReference type="Proteomes" id="UP000266744"/>
    </source>
</evidence>
<dbReference type="Proteomes" id="UP000266744">
    <property type="component" value="Chromosome"/>
</dbReference>
<dbReference type="InterPro" id="IPR010270">
    <property type="entry name" value="Phage_P2_GpM"/>
</dbReference>
<dbReference type="EMBL" id="CP010029">
    <property type="protein sequence ID" value="ANI30004.1"/>
    <property type="molecule type" value="Genomic_DNA"/>
</dbReference>
<evidence type="ECO:0008006" key="3">
    <source>
        <dbReference type="Google" id="ProtNLM"/>
    </source>
</evidence>
<gene>
    <name evidence="1" type="ORF">PL78_09250</name>
</gene>
<evidence type="ECO:0000313" key="1">
    <source>
        <dbReference type="EMBL" id="ANI30004.1"/>
    </source>
</evidence>
<keyword evidence="2" id="KW-1185">Reference proteome</keyword>
<name>A0ABN4PSZ8_YERET</name>
<dbReference type="Pfam" id="PF05944">
    <property type="entry name" value="Phage_term_smal"/>
    <property type="match status" value="1"/>
</dbReference>
<reference evidence="2" key="1">
    <citation type="journal article" date="2016" name="Toxins">
        <title>The Draft Genome Sequence of the Yersinia entomophaga Entomopathogenic Type Strain MH96T.</title>
        <authorList>
            <person name="Hurst M.R."/>
            <person name="Beattie A."/>
            <person name="Altermann E."/>
            <person name="Moraga R.M."/>
            <person name="Harper L.A."/>
            <person name="Calder J."/>
            <person name="Laugraud A."/>
        </authorList>
    </citation>
    <scope>NUCLEOTIDE SEQUENCE [LARGE SCALE GENOMIC DNA]</scope>
    <source>
        <strain evidence="2">MH96</strain>
    </source>
</reference>
<accession>A0ABN4PSZ8</accession>
<protein>
    <recommendedName>
        <fullName evidence="3">Terminase</fullName>
    </recommendedName>
</protein>
<organism evidence="1 2">
    <name type="scientific">Yersinia entomophaga</name>
    <dbReference type="NCBI Taxonomy" id="935293"/>
    <lineage>
        <taxon>Bacteria</taxon>
        <taxon>Pseudomonadati</taxon>
        <taxon>Pseudomonadota</taxon>
        <taxon>Gammaproteobacteria</taxon>
        <taxon>Enterobacterales</taxon>
        <taxon>Yersiniaceae</taxon>
        <taxon>Yersinia</taxon>
    </lineage>
</organism>
<proteinExistence type="predicted"/>